<evidence type="ECO:0000313" key="1">
    <source>
        <dbReference type="EMBL" id="KKM14880.1"/>
    </source>
</evidence>
<reference evidence="1" key="1">
    <citation type="journal article" date="2015" name="Nature">
        <title>Complex archaea that bridge the gap between prokaryotes and eukaryotes.</title>
        <authorList>
            <person name="Spang A."/>
            <person name="Saw J.H."/>
            <person name="Jorgensen S.L."/>
            <person name="Zaremba-Niedzwiedzka K."/>
            <person name="Martijn J."/>
            <person name="Lind A.E."/>
            <person name="van Eijk R."/>
            <person name="Schleper C."/>
            <person name="Guy L."/>
            <person name="Ettema T.J."/>
        </authorList>
    </citation>
    <scope>NUCLEOTIDE SEQUENCE</scope>
</reference>
<proteinExistence type="predicted"/>
<accession>A0A0F9KHS3</accession>
<comment type="caution">
    <text evidence="1">The sequence shown here is derived from an EMBL/GenBank/DDBJ whole genome shotgun (WGS) entry which is preliminary data.</text>
</comment>
<dbReference type="AlphaFoldDB" id="A0A0F9KHS3"/>
<feature type="non-terminal residue" evidence="1">
    <location>
        <position position="1"/>
    </location>
</feature>
<gene>
    <name evidence="1" type="ORF">LCGC14_1701710</name>
</gene>
<dbReference type="EMBL" id="LAZR01015046">
    <property type="protein sequence ID" value="KKM14880.1"/>
    <property type="molecule type" value="Genomic_DNA"/>
</dbReference>
<name>A0A0F9KHS3_9ZZZZ</name>
<protein>
    <submittedName>
        <fullName evidence="1">Uncharacterized protein</fullName>
    </submittedName>
</protein>
<sequence length="336" mass="39483">LTEEEMPSNDWKVVLLHTQKNTLLKRAFETSFRDRVLSLHVPTLGEEKYSWRTTRKALVNYFRRQVYDSGIWDGRVLTIYGDGELHHSTYALTQFARERRGLGYEGRDWTYFHCDQHRDDWGQRLPNGEPYQIDCASFVDSIAHYHQAVPFMIGPEVYAKKDSQGYRIGGEEIPIYSNQFPKSLQESKGWRSNSVLQGLTDARRLPSRRDLRETPTESYLSFDLDLLSPTEIVTNYDQNEYMTLRSLVPILDRIREYKRIFSADMLGFPDACEHPLSVLTMVILARKIMGMGTSRLFEYHTYAKRRQAGRKTNLKYWDRKSPIEEGELMELLKWAR</sequence>
<organism evidence="1">
    <name type="scientific">marine sediment metagenome</name>
    <dbReference type="NCBI Taxonomy" id="412755"/>
    <lineage>
        <taxon>unclassified sequences</taxon>
        <taxon>metagenomes</taxon>
        <taxon>ecological metagenomes</taxon>
    </lineage>
</organism>